<name>A0ABP6N8C2_9ACTN</name>
<gene>
    <name evidence="2" type="ORF">GCM10010466_33540</name>
</gene>
<evidence type="ECO:0000313" key="2">
    <source>
        <dbReference type="EMBL" id="GAA3139737.1"/>
    </source>
</evidence>
<feature type="transmembrane region" description="Helical" evidence="1">
    <location>
        <begin position="40"/>
        <end position="61"/>
    </location>
</feature>
<evidence type="ECO:0000256" key="1">
    <source>
        <dbReference type="SAM" id="Phobius"/>
    </source>
</evidence>
<dbReference type="Proteomes" id="UP001500320">
    <property type="component" value="Unassembled WGS sequence"/>
</dbReference>
<reference evidence="3" key="1">
    <citation type="journal article" date="2019" name="Int. J. Syst. Evol. Microbiol.">
        <title>The Global Catalogue of Microorganisms (GCM) 10K type strain sequencing project: providing services to taxonomists for standard genome sequencing and annotation.</title>
        <authorList>
            <consortium name="The Broad Institute Genomics Platform"/>
            <consortium name="The Broad Institute Genome Sequencing Center for Infectious Disease"/>
            <person name="Wu L."/>
            <person name="Ma J."/>
        </authorList>
    </citation>
    <scope>NUCLEOTIDE SEQUENCE [LARGE SCALE GENOMIC DNA]</scope>
    <source>
        <strain evidence="3">JCM 9373</strain>
    </source>
</reference>
<comment type="caution">
    <text evidence="2">The sequence shown here is derived from an EMBL/GenBank/DDBJ whole genome shotgun (WGS) entry which is preliminary data.</text>
</comment>
<keyword evidence="3" id="KW-1185">Reference proteome</keyword>
<dbReference type="EMBL" id="BAAAUT010000025">
    <property type="protein sequence ID" value="GAA3139737.1"/>
    <property type="molecule type" value="Genomic_DNA"/>
</dbReference>
<feature type="transmembrane region" description="Helical" evidence="1">
    <location>
        <begin position="15"/>
        <end position="34"/>
    </location>
</feature>
<sequence>MAGGQASHWGRPKSWLAVSVVAAGFAVGGVALTLGPNWALLWTGIGICVLGGILIFAFGVFSDVVLDAPRQAMVIEDVHRESVRREDVHREDVHREKA</sequence>
<accession>A0ABP6N8C2</accession>
<evidence type="ECO:0000313" key="3">
    <source>
        <dbReference type="Proteomes" id="UP001500320"/>
    </source>
</evidence>
<protein>
    <submittedName>
        <fullName evidence="2">Uncharacterized protein</fullName>
    </submittedName>
</protein>
<keyword evidence="1" id="KW-1133">Transmembrane helix</keyword>
<dbReference type="RefSeq" id="WP_344860454.1">
    <property type="nucleotide sequence ID" value="NZ_BAAAUT010000025.1"/>
</dbReference>
<proteinExistence type="predicted"/>
<dbReference type="NCBIfam" id="NF041681">
    <property type="entry name" value="HGxxPAAW"/>
    <property type="match status" value="1"/>
</dbReference>
<organism evidence="2 3">
    <name type="scientific">Planomonospora alba</name>
    <dbReference type="NCBI Taxonomy" id="161354"/>
    <lineage>
        <taxon>Bacteria</taxon>
        <taxon>Bacillati</taxon>
        <taxon>Actinomycetota</taxon>
        <taxon>Actinomycetes</taxon>
        <taxon>Streptosporangiales</taxon>
        <taxon>Streptosporangiaceae</taxon>
        <taxon>Planomonospora</taxon>
    </lineage>
</organism>
<keyword evidence="1" id="KW-0472">Membrane</keyword>
<keyword evidence="1" id="KW-0812">Transmembrane</keyword>